<dbReference type="SUPFAM" id="SSF53756">
    <property type="entry name" value="UDP-Glycosyltransferase/glycogen phosphorylase"/>
    <property type="match status" value="1"/>
</dbReference>
<protein>
    <submittedName>
        <fullName evidence="1">Glycosyl transferase family 1</fullName>
    </submittedName>
</protein>
<evidence type="ECO:0000313" key="1">
    <source>
        <dbReference type="EMBL" id="MCB4825484.1"/>
    </source>
</evidence>
<accession>A0A9X1IIX3</accession>
<organism evidence="1 2">
    <name type="scientific">Roseicella aerolata</name>
    <dbReference type="NCBI Taxonomy" id="2883479"/>
    <lineage>
        <taxon>Bacteria</taxon>
        <taxon>Pseudomonadati</taxon>
        <taxon>Pseudomonadota</taxon>
        <taxon>Alphaproteobacteria</taxon>
        <taxon>Acetobacterales</taxon>
        <taxon>Roseomonadaceae</taxon>
        <taxon>Roseicella</taxon>
    </lineage>
</organism>
<proteinExistence type="predicted"/>
<evidence type="ECO:0000313" key="2">
    <source>
        <dbReference type="Proteomes" id="UP001139311"/>
    </source>
</evidence>
<keyword evidence="2" id="KW-1185">Reference proteome</keyword>
<dbReference type="RefSeq" id="WP_226614425.1">
    <property type="nucleotide sequence ID" value="NZ_JAJAQI010000105.1"/>
</dbReference>
<dbReference type="Proteomes" id="UP001139311">
    <property type="component" value="Unassembled WGS sequence"/>
</dbReference>
<dbReference type="AlphaFoldDB" id="A0A9X1IIX3"/>
<dbReference type="GO" id="GO:0016740">
    <property type="term" value="F:transferase activity"/>
    <property type="evidence" value="ECO:0007669"/>
    <property type="project" value="UniProtKB-KW"/>
</dbReference>
<comment type="caution">
    <text evidence="1">The sequence shown here is derived from an EMBL/GenBank/DDBJ whole genome shotgun (WGS) entry which is preliminary data.</text>
</comment>
<name>A0A9X1IIX3_9PROT</name>
<sequence>MRIVYFVHDISHADIPRRIDMMRQGGAEVTVIGFHRKEKIDHSIADKVISLGQTHDGNFPQRIAAVLKAMALLSRHAKEIRAGHVIMARNLEMLVLGAAARRRFLPGRPLVYECLDIHRFMTQQGSVGRLLRLVEGNLLRASQALVTSSPGFLREYFERTYPRLPPAMVVENKVFPAIAEGRPGKAVLPPGPPWRIGWFGVIRCRRSLDILAEVARQAPGLIEVIVAGRPAKNVFGDVDAAFSGIPGIRYIGGFADEAELARLFASVHFAWALDFYEAGANSDWLLPNRLYRSAYYGAVPIGLATVETGRWLARYDAGLRLNRAEPEILIASLRQMTPELFTMLQENLDRIPTAELVTETAECQGFVHALGAPAAA</sequence>
<gene>
    <name evidence="1" type="ORF">LHA35_27625</name>
</gene>
<dbReference type="EMBL" id="JAJAQI010000105">
    <property type="protein sequence ID" value="MCB4825484.1"/>
    <property type="molecule type" value="Genomic_DNA"/>
</dbReference>
<reference evidence="1" key="1">
    <citation type="submission" date="2021-10" db="EMBL/GenBank/DDBJ databases">
        <title>Roseicella aerolatum sp. nov., isolated from aerosols of e-waste dismantling site.</title>
        <authorList>
            <person name="Qin T."/>
        </authorList>
    </citation>
    <scope>NUCLEOTIDE SEQUENCE</scope>
    <source>
        <strain evidence="1">GB24</strain>
    </source>
</reference>
<keyword evidence="1" id="KW-0808">Transferase</keyword>